<organism evidence="2 3">
    <name type="scientific">Lentzea guizhouensis</name>
    <dbReference type="NCBI Taxonomy" id="1586287"/>
    <lineage>
        <taxon>Bacteria</taxon>
        <taxon>Bacillati</taxon>
        <taxon>Actinomycetota</taxon>
        <taxon>Actinomycetes</taxon>
        <taxon>Pseudonocardiales</taxon>
        <taxon>Pseudonocardiaceae</taxon>
        <taxon>Lentzea</taxon>
    </lineage>
</organism>
<dbReference type="Proteomes" id="UP000093053">
    <property type="component" value="Chromosome"/>
</dbReference>
<evidence type="ECO:0000313" key="2">
    <source>
        <dbReference type="EMBL" id="ANZ39963.1"/>
    </source>
</evidence>
<dbReference type="EMBL" id="CP016793">
    <property type="protein sequence ID" value="ANZ39963.1"/>
    <property type="molecule type" value="Genomic_DNA"/>
</dbReference>
<name>A0A1B2HQH2_9PSEU</name>
<dbReference type="KEGG" id="led:BBK82_31880"/>
<accession>A0A1B2HQH2</accession>
<proteinExistence type="predicted"/>
<evidence type="ECO:0000256" key="1">
    <source>
        <dbReference type="SAM" id="MobiDB-lite"/>
    </source>
</evidence>
<dbReference type="AlphaFoldDB" id="A0A1B2HQH2"/>
<keyword evidence="3" id="KW-1185">Reference proteome</keyword>
<feature type="region of interest" description="Disordered" evidence="1">
    <location>
        <begin position="1"/>
        <end position="70"/>
    </location>
</feature>
<gene>
    <name evidence="2" type="ORF">BBK82_31880</name>
</gene>
<protein>
    <submittedName>
        <fullName evidence="2">Uncharacterized protein</fullName>
    </submittedName>
</protein>
<sequence length="170" mass="17839">MAPRRSPTTPRPSPWDAPAGSGTPKPDDAPKPPGSDAPGTPKPDDAAPKPPGSDAPGAPGTGGSKPPFSWAEVKNHVDDLSKYGKEHLENVLTTKFGKTPEEAAGISQWIKNFEELAAPGGHFTVAGKAFASGTALHMVHELWKELAADQHSQKGDAGYLGDLKEYNARN</sequence>
<evidence type="ECO:0000313" key="3">
    <source>
        <dbReference type="Proteomes" id="UP000093053"/>
    </source>
</evidence>
<reference evidence="2 3" key="1">
    <citation type="submission" date="2016-07" db="EMBL/GenBank/DDBJ databases">
        <title>Complete genome sequence of the Lentzea guizhouensis DHS C013.</title>
        <authorList>
            <person name="Cao C."/>
        </authorList>
    </citation>
    <scope>NUCLEOTIDE SEQUENCE [LARGE SCALE GENOMIC DNA]</scope>
    <source>
        <strain evidence="2 3">DHS C013</strain>
    </source>
</reference>